<reference evidence="1" key="1">
    <citation type="submission" date="2023-08" db="EMBL/GenBank/DDBJ databases">
        <authorList>
            <person name="Alioto T."/>
            <person name="Alioto T."/>
            <person name="Gomez Garrido J."/>
        </authorList>
    </citation>
    <scope>NUCLEOTIDE SEQUENCE</scope>
</reference>
<protein>
    <submittedName>
        <fullName evidence="1">Uncharacterized protein</fullName>
    </submittedName>
</protein>
<accession>A0AAV1F399</accession>
<gene>
    <name evidence="1" type="ORF">XNOV1_A025414</name>
</gene>
<dbReference type="Proteomes" id="UP001178508">
    <property type="component" value="Chromosome 4"/>
</dbReference>
<name>A0AAV1F399_XYRNO</name>
<dbReference type="EMBL" id="OY660867">
    <property type="protein sequence ID" value="CAJ1055732.1"/>
    <property type="molecule type" value="Genomic_DNA"/>
</dbReference>
<organism evidence="1 2">
    <name type="scientific">Xyrichtys novacula</name>
    <name type="common">Pearly razorfish</name>
    <name type="synonym">Hemipteronotus novacula</name>
    <dbReference type="NCBI Taxonomy" id="13765"/>
    <lineage>
        <taxon>Eukaryota</taxon>
        <taxon>Metazoa</taxon>
        <taxon>Chordata</taxon>
        <taxon>Craniata</taxon>
        <taxon>Vertebrata</taxon>
        <taxon>Euteleostomi</taxon>
        <taxon>Actinopterygii</taxon>
        <taxon>Neopterygii</taxon>
        <taxon>Teleostei</taxon>
        <taxon>Neoteleostei</taxon>
        <taxon>Acanthomorphata</taxon>
        <taxon>Eupercaria</taxon>
        <taxon>Labriformes</taxon>
        <taxon>Labridae</taxon>
        <taxon>Xyrichtys</taxon>
    </lineage>
</organism>
<dbReference type="AlphaFoldDB" id="A0AAV1F399"/>
<evidence type="ECO:0000313" key="1">
    <source>
        <dbReference type="EMBL" id="CAJ1055732.1"/>
    </source>
</evidence>
<proteinExistence type="predicted"/>
<sequence length="66" mass="7988">MISTTKDFIVVVHAHHFIEDSYLHEAQRHKLEQWQFAATTEWSRNESFHKRPSEFYHLLLCRCVSD</sequence>
<evidence type="ECO:0000313" key="2">
    <source>
        <dbReference type="Proteomes" id="UP001178508"/>
    </source>
</evidence>
<keyword evidence="2" id="KW-1185">Reference proteome</keyword>